<feature type="compositionally biased region" description="Polar residues" evidence="2">
    <location>
        <begin position="119"/>
        <end position="143"/>
    </location>
</feature>
<dbReference type="InterPro" id="IPR050302">
    <property type="entry name" value="Rab_GAP_TBC_domain"/>
</dbReference>
<evidence type="ECO:0000313" key="5">
    <source>
        <dbReference type="Proteomes" id="UP000825935"/>
    </source>
</evidence>
<feature type="domain" description="Rab-GAP TBC" evidence="3">
    <location>
        <begin position="197"/>
        <end position="406"/>
    </location>
</feature>
<feature type="coiled-coil region" evidence="1">
    <location>
        <begin position="587"/>
        <end position="707"/>
    </location>
</feature>
<evidence type="ECO:0000259" key="3">
    <source>
        <dbReference type="PROSITE" id="PS50086"/>
    </source>
</evidence>
<evidence type="ECO:0000256" key="2">
    <source>
        <dbReference type="SAM" id="MobiDB-lite"/>
    </source>
</evidence>
<feature type="region of interest" description="Disordered" evidence="2">
    <location>
        <begin position="711"/>
        <end position="746"/>
    </location>
</feature>
<dbReference type="Gene3D" id="1.10.10.750">
    <property type="entry name" value="Ypt/Rab-GAP domain of gyp1p, domain 1"/>
    <property type="match status" value="1"/>
</dbReference>
<dbReference type="GO" id="GO:0005096">
    <property type="term" value="F:GTPase activator activity"/>
    <property type="evidence" value="ECO:0007669"/>
    <property type="project" value="TreeGrafter"/>
</dbReference>
<dbReference type="AlphaFoldDB" id="A0A8T2S597"/>
<proteinExistence type="predicted"/>
<dbReference type="PANTHER" id="PTHR47219:SF20">
    <property type="entry name" value="TBC1 DOMAIN FAMILY MEMBER 2B"/>
    <property type="match status" value="1"/>
</dbReference>
<dbReference type="Proteomes" id="UP000825935">
    <property type="component" value="Chromosome 22"/>
</dbReference>
<dbReference type="PROSITE" id="PS50086">
    <property type="entry name" value="TBC_RABGAP"/>
    <property type="match status" value="1"/>
</dbReference>
<dbReference type="OrthoDB" id="17687at2759"/>
<keyword evidence="5" id="KW-1185">Reference proteome</keyword>
<dbReference type="GO" id="GO:0031267">
    <property type="term" value="F:small GTPase binding"/>
    <property type="evidence" value="ECO:0007669"/>
    <property type="project" value="TreeGrafter"/>
</dbReference>
<comment type="caution">
    <text evidence="4">The sequence shown here is derived from an EMBL/GenBank/DDBJ whole genome shotgun (WGS) entry which is preliminary data.</text>
</comment>
<feature type="compositionally biased region" description="Polar residues" evidence="2">
    <location>
        <begin position="719"/>
        <end position="733"/>
    </location>
</feature>
<dbReference type="OMA" id="HEFNEAN"/>
<dbReference type="InterPro" id="IPR000195">
    <property type="entry name" value="Rab-GAP-TBC_dom"/>
</dbReference>
<dbReference type="FunFam" id="1.10.8.270:FF:000018">
    <property type="entry name" value="Ypt/Rab-GAP domain of gyp1p superfamily protein"/>
    <property type="match status" value="1"/>
</dbReference>
<dbReference type="PANTHER" id="PTHR47219">
    <property type="entry name" value="RAB GTPASE-ACTIVATING PROTEIN 1-LIKE"/>
    <property type="match status" value="1"/>
</dbReference>
<dbReference type="SUPFAM" id="SSF47923">
    <property type="entry name" value="Ypt/Rab-GAP domain of gyp1p"/>
    <property type="match status" value="2"/>
</dbReference>
<keyword evidence="1" id="KW-0175">Coiled coil</keyword>
<dbReference type="Gene3D" id="1.10.8.270">
    <property type="entry name" value="putative rabgap domain of human tbc1 domain family member 14 like domains"/>
    <property type="match status" value="1"/>
</dbReference>
<evidence type="ECO:0000313" key="4">
    <source>
        <dbReference type="EMBL" id="KAH7306593.1"/>
    </source>
</evidence>
<organism evidence="4 5">
    <name type="scientific">Ceratopteris richardii</name>
    <name type="common">Triangle waterfern</name>
    <dbReference type="NCBI Taxonomy" id="49495"/>
    <lineage>
        <taxon>Eukaryota</taxon>
        <taxon>Viridiplantae</taxon>
        <taxon>Streptophyta</taxon>
        <taxon>Embryophyta</taxon>
        <taxon>Tracheophyta</taxon>
        <taxon>Polypodiopsida</taxon>
        <taxon>Polypodiidae</taxon>
        <taxon>Polypodiales</taxon>
        <taxon>Pteridineae</taxon>
        <taxon>Pteridaceae</taxon>
        <taxon>Parkerioideae</taxon>
        <taxon>Ceratopteris</taxon>
    </lineage>
</organism>
<dbReference type="InterPro" id="IPR035969">
    <property type="entry name" value="Rab-GAP_TBC_sf"/>
</dbReference>
<accession>A0A8T2S597</accession>
<dbReference type="SMART" id="SM00164">
    <property type="entry name" value="TBC"/>
    <property type="match status" value="1"/>
</dbReference>
<dbReference type="Gene3D" id="1.10.472.80">
    <property type="entry name" value="Ypt/Rab-GAP domain of gyp1p, domain 3"/>
    <property type="match status" value="1"/>
</dbReference>
<dbReference type="EMBL" id="CM035427">
    <property type="protein sequence ID" value="KAH7306594.1"/>
    <property type="molecule type" value="Genomic_DNA"/>
</dbReference>
<gene>
    <name evidence="4" type="ORF">KP509_22G021200</name>
</gene>
<name>A0A8T2S597_CERRI</name>
<dbReference type="EMBL" id="CM035427">
    <property type="protein sequence ID" value="KAH7306595.1"/>
    <property type="molecule type" value="Genomic_DNA"/>
</dbReference>
<protein>
    <recommendedName>
        <fullName evidence="3">Rab-GAP TBC domain-containing protein</fullName>
    </recommendedName>
</protein>
<sequence>MASLVLPTPPTIPQELNRDIYGFCVRPHHLQLYKQFAEIYREEEIERSSRWEEFLSAHGKSLENVCKDYGSSHHLSEGAKNHNGEKEGIEGPRKFETWCNIRTSLQPIETALRHFPEKSSWNQTATPSIASTEPSSNTGVSQGSEDDSDEEFYDADRLDIPQDELQNLSDNTSSVVVQSEENSLAWKEELYALVRSGVPMALRGEVWQAFVGSGSRRVHGHYQALMTVNRDDWNNDRHGLCNPNDVIVDQIFGTSIPKKWVKQIEKDIPRTFPGHPALDVNGRKALLNVLIAYARHNPNVGYCQAMNFFAGLLLLMMPEENAFWTLVSILDDYFEGYYTEKMVEFQVDQLVLEELVHHHFPRLSSHLDALGLQVAWITGPWFLSIFINILPWESVLRVWDVLLYEQNRSMLFRTALAIFELHGSAVLIAKDAADAVTLLQSLVSATFDSSQLVLTACVGYQSLKDSHLQELRTKYYPQVLAMLPKASKQQKPFGSFTSSMKIMECDHPVDVGIESKLIKTEQRLPTQSSSVNNDLGAITEHQGKYDDELINNNQAYLSHDIAADEVLDTPIMLSDLLCQVQDMKLELSRTLEKRRMANMRAEELEAAFMEVVKMDNRRLLSAKVETLEAEAADLRRNVTEKDEQNQAMKQVMLRMEEELKVTQEARMVAEEDAAKQRTAVDELQFKFDRIMNSIKELESRAVKAESLLEASYPQHAPKNGTTGTKQPSYSTGEESSRWIWSWSTSK</sequence>
<dbReference type="EMBL" id="CM035427">
    <property type="protein sequence ID" value="KAH7306593.1"/>
    <property type="molecule type" value="Genomic_DNA"/>
</dbReference>
<feature type="region of interest" description="Disordered" evidence="2">
    <location>
        <begin position="116"/>
        <end position="150"/>
    </location>
</feature>
<dbReference type="FunFam" id="1.10.472.80:FF:000013">
    <property type="entry name" value="TBC1 domain family member 8B"/>
    <property type="match status" value="1"/>
</dbReference>
<evidence type="ECO:0000256" key="1">
    <source>
        <dbReference type="SAM" id="Coils"/>
    </source>
</evidence>
<dbReference type="Pfam" id="PF00566">
    <property type="entry name" value="RabGAP-TBC"/>
    <property type="match status" value="1"/>
</dbReference>
<reference evidence="4" key="1">
    <citation type="submission" date="2021-08" db="EMBL/GenBank/DDBJ databases">
        <title>WGS assembly of Ceratopteris richardii.</title>
        <authorList>
            <person name="Marchant D.B."/>
            <person name="Chen G."/>
            <person name="Jenkins J."/>
            <person name="Shu S."/>
            <person name="Leebens-Mack J."/>
            <person name="Grimwood J."/>
            <person name="Schmutz J."/>
            <person name="Soltis P."/>
            <person name="Soltis D."/>
            <person name="Chen Z.-H."/>
        </authorList>
    </citation>
    <scope>NUCLEOTIDE SEQUENCE</scope>
    <source>
        <strain evidence="4">Whitten #5841</strain>
        <tissue evidence="4">Leaf</tissue>
    </source>
</reference>